<evidence type="ECO:0000259" key="6">
    <source>
        <dbReference type="SMART" id="SM01156"/>
    </source>
</evidence>
<dbReference type="AlphaFoldDB" id="F4RSV8"/>
<dbReference type="GO" id="GO:0005681">
    <property type="term" value="C:spliceosomal complex"/>
    <property type="evidence" value="ECO:0007669"/>
    <property type="project" value="TreeGrafter"/>
</dbReference>
<comment type="subcellular location">
    <subcellularLocation>
        <location evidence="1">Nucleus</location>
    </subcellularLocation>
</comment>
<dbReference type="SUPFAM" id="SSF48371">
    <property type="entry name" value="ARM repeat"/>
    <property type="match status" value="1"/>
</dbReference>
<evidence type="ECO:0000313" key="8">
    <source>
        <dbReference type="Proteomes" id="UP000001072"/>
    </source>
</evidence>
<dbReference type="KEGG" id="mlr:MELLADRAFT_49123"/>
<dbReference type="FunFam" id="1.25.10.10:FF:001136">
    <property type="entry name" value="Beta-catenin-like protein 1"/>
    <property type="match status" value="1"/>
</dbReference>
<name>F4RSV8_MELLP</name>
<dbReference type="InterPro" id="IPR039678">
    <property type="entry name" value="CTNNBL1"/>
</dbReference>
<dbReference type="InterPro" id="IPR013180">
    <property type="entry name" value="CTNNBL1_N"/>
</dbReference>
<proteinExistence type="predicted"/>
<dbReference type="InParanoid" id="F4RSV8"/>
<feature type="domain" description="Beta-catenin-like protein 1 N-terminal" evidence="6">
    <location>
        <begin position="1"/>
        <end position="103"/>
    </location>
</feature>
<protein>
    <recommendedName>
        <fullName evidence="6">Beta-catenin-like protein 1 N-terminal domain-containing protein</fullName>
    </recommendedName>
</protein>
<evidence type="ECO:0000256" key="2">
    <source>
        <dbReference type="ARBA" id="ARBA00022553"/>
    </source>
</evidence>
<evidence type="ECO:0000256" key="4">
    <source>
        <dbReference type="ARBA" id="ARBA00023054"/>
    </source>
</evidence>
<dbReference type="InterPro" id="IPR011989">
    <property type="entry name" value="ARM-like"/>
</dbReference>
<dbReference type="Pfam" id="PF08216">
    <property type="entry name" value="CTNNBL"/>
    <property type="match status" value="1"/>
</dbReference>
<evidence type="ECO:0000256" key="3">
    <source>
        <dbReference type="ARBA" id="ARBA00022737"/>
    </source>
</evidence>
<dbReference type="OrthoDB" id="1898821at2759"/>
<sequence length="513" mass="58492">MKILDQDSTKASETNLLDLSSVRKICLMFERSINRNREMRTKFGDQPEKFVDSEFELTEAIQSLTLLTQDPGKFYPEVVRLGVVVSLLGLLAHENVDIAISVIEILEELTDEDILDAHQEDEEAEEEENEGKSKAPEAVMELVNRLIEHQLLELLVSTMVSRLNEKEEAERNGVFHSLSLIENLISLDPYLSIQLIEKTPILKFLLQRIKPTSSNRDGIPSSLAFQNQQYSSEICAILVQSFSQNRRALVNEGGMDVLLEVLSIYRKRDPKDADEIEFMENVFDTLCSVLLEAEHKVKFLEGEGVELMVIMMKEKKLARSRSLKVLDHALVGEEGVKNCERFVEHLGLKTLFSAFMGKKNSNKISRFEDDEHILGILVSLFFNLESDSASRLRLLAKFVEDGYEKVDRLLEIRESVEVRLSQRIEVQEMELDETEVYLSRLEAGLFSLQLIDTIIGWICMEDDGIKDHLKMLLKRNGKRLEDIIGVLVEYLESMGDGSKKDGIKCLVDYLAAL</sequence>
<keyword evidence="8" id="KW-1185">Reference proteome</keyword>
<accession>F4RSV8</accession>
<dbReference type="RefSeq" id="XP_007412328.1">
    <property type="nucleotide sequence ID" value="XM_007412266.1"/>
</dbReference>
<evidence type="ECO:0000256" key="1">
    <source>
        <dbReference type="ARBA" id="ARBA00004123"/>
    </source>
</evidence>
<dbReference type="Gene3D" id="1.25.10.10">
    <property type="entry name" value="Leucine-rich Repeat Variant"/>
    <property type="match status" value="1"/>
</dbReference>
<dbReference type="STRING" id="747676.F4RSV8"/>
<dbReference type="Proteomes" id="UP000001072">
    <property type="component" value="Unassembled WGS sequence"/>
</dbReference>
<keyword evidence="3" id="KW-0677">Repeat</keyword>
<dbReference type="InterPro" id="IPR016024">
    <property type="entry name" value="ARM-type_fold"/>
</dbReference>
<dbReference type="eggNOG" id="KOG2734">
    <property type="taxonomic scope" value="Eukaryota"/>
</dbReference>
<reference evidence="8" key="1">
    <citation type="journal article" date="2011" name="Proc. Natl. Acad. Sci. U.S.A.">
        <title>Obligate biotrophy features unraveled by the genomic analysis of rust fungi.</title>
        <authorList>
            <person name="Duplessis S."/>
            <person name="Cuomo C.A."/>
            <person name="Lin Y.-C."/>
            <person name="Aerts A."/>
            <person name="Tisserant E."/>
            <person name="Veneault-Fourrey C."/>
            <person name="Joly D.L."/>
            <person name="Hacquard S."/>
            <person name="Amselem J."/>
            <person name="Cantarel B.L."/>
            <person name="Chiu R."/>
            <person name="Coutinho P.M."/>
            <person name="Feau N."/>
            <person name="Field M."/>
            <person name="Frey P."/>
            <person name="Gelhaye E."/>
            <person name="Goldberg J."/>
            <person name="Grabherr M.G."/>
            <person name="Kodira C.D."/>
            <person name="Kohler A."/>
            <person name="Kuees U."/>
            <person name="Lindquist E.A."/>
            <person name="Lucas S.M."/>
            <person name="Mago R."/>
            <person name="Mauceli E."/>
            <person name="Morin E."/>
            <person name="Murat C."/>
            <person name="Pangilinan J.L."/>
            <person name="Park R."/>
            <person name="Pearson M."/>
            <person name="Quesneville H."/>
            <person name="Rouhier N."/>
            <person name="Sakthikumar S."/>
            <person name="Salamov A.A."/>
            <person name="Schmutz J."/>
            <person name="Selles B."/>
            <person name="Shapiro H."/>
            <person name="Tanguay P."/>
            <person name="Tuskan G.A."/>
            <person name="Henrissat B."/>
            <person name="Van de Peer Y."/>
            <person name="Rouze P."/>
            <person name="Ellis J.G."/>
            <person name="Dodds P.N."/>
            <person name="Schein J.E."/>
            <person name="Zhong S."/>
            <person name="Hamelin R.C."/>
            <person name="Grigoriev I.V."/>
            <person name="Szabo L.J."/>
            <person name="Martin F."/>
        </authorList>
    </citation>
    <scope>NUCLEOTIDE SEQUENCE [LARGE SCALE GENOMIC DNA]</scope>
    <source>
        <strain evidence="8">98AG31 / pathotype 3-4-7</strain>
    </source>
</reference>
<dbReference type="GeneID" id="18928584"/>
<dbReference type="FunCoup" id="F4RSV8">
    <property type="interactions" value="667"/>
</dbReference>
<dbReference type="VEuPathDB" id="FungiDB:MELLADRAFT_49123"/>
<dbReference type="SMART" id="SM01156">
    <property type="entry name" value="DUF1716"/>
    <property type="match status" value="1"/>
</dbReference>
<dbReference type="GO" id="GO:0010467">
    <property type="term" value="P:gene expression"/>
    <property type="evidence" value="ECO:0007669"/>
    <property type="project" value="UniProtKB-ARBA"/>
</dbReference>
<keyword evidence="5" id="KW-0539">Nucleus</keyword>
<keyword evidence="2" id="KW-0597">Phosphoprotein</keyword>
<dbReference type="PANTHER" id="PTHR14978">
    <property type="entry name" value="BETA-CATENIN-LIKE PROTEIN 1 NUCLEAR ASSOCIATED PROTEIN"/>
    <property type="match status" value="1"/>
</dbReference>
<evidence type="ECO:0000313" key="7">
    <source>
        <dbReference type="EMBL" id="EGG04537.1"/>
    </source>
</evidence>
<dbReference type="HOGENOM" id="CLU_017098_0_0_1"/>
<dbReference type="EMBL" id="GL883118">
    <property type="protein sequence ID" value="EGG04537.1"/>
    <property type="molecule type" value="Genomic_DNA"/>
</dbReference>
<gene>
    <name evidence="7" type="ORF">MELLADRAFT_49123</name>
</gene>
<keyword evidence="4" id="KW-0175">Coiled coil</keyword>
<organism evidence="8">
    <name type="scientific">Melampsora larici-populina (strain 98AG31 / pathotype 3-4-7)</name>
    <name type="common">Poplar leaf rust fungus</name>
    <dbReference type="NCBI Taxonomy" id="747676"/>
    <lineage>
        <taxon>Eukaryota</taxon>
        <taxon>Fungi</taxon>
        <taxon>Dikarya</taxon>
        <taxon>Basidiomycota</taxon>
        <taxon>Pucciniomycotina</taxon>
        <taxon>Pucciniomycetes</taxon>
        <taxon>Pucciniales</taxon>
        <taxon>Melampsoraceae</taxon>
        <taxon>Melampsora</taxon>
    </lineage>
</organism>
<evidence type="ECO:0000256" key="5">
    <source>
        <dbReference type="ARBA" id="ARBA00023242"/>
    </source>
</evidence>
<dbReference type="PANTHER" id="PTHR14978:SF0">
    <property type="entry name" value="BETA-CATENIN-LIKE PROTEIN 1"/>
    <property type="match status" value="1"/>
</dbReference>